<evidence type="ECO:0000256" key="11">
    <source>
        <dbReference type="PROSITE-ProRule" id="PRU00110"/>
    </source>
</evidence>
<dbReference type="Pfam" id="PF01584">
    <property type="entry name" value="CheW"/>
    <property type="match status" value="1"/>
</dbReference>
<dbReference type="RefSeq" id="WP_218095364.1">
    <property type="nucleotide sequence ID" value="NZ_CAJVAS010000043.1"/>
</dbReference>
<dbReference type="CDD" id="cd00088">
    <property type="entry name" value="HPT"/>
    <property type="match status" value="1"/>
</dbReference>
<evidence type="ECO:0000256" key="5">
    <source>
        <dbReference type="ARBA" id="ARBA00022553"/>
    </source>
</evidence>
<dbReference type="InterPro" id="IPR008207">
    <property type="entry name" value="Sig_transdc_His_kin_Hpt_dom"/>
</dbReference>
<keyword evidence="6 16" id="KW-0808">Transferase</keyword>
<evidence type="ECO:0000256" key="2">
    <source>
        <dbReference type="ARBA" id="ARBA00012438"/>
    </source>
</evidence>
<dbReference type="GO" id="GO:0006935">
    <property type="term" value="P:chemotaxis"/>
    <property type="evidence" value="ECO:0007669"/>
    <property type="project" value="UniProtKB-KW"/>
</dbReference>
<comment type="caution">
    <text evidence="16">The sequence shown here is derived from an EMBL/GenBank/DDBJ whole genome shotgun (WGS) entry which is preliminary data.</text>
</comment>
<dbReference type="InterPro" id="IPR004105">
    <property type="entry name" value="CheA-like_dim"/>
</dbReference>
<dbReference type="CDD" id="cd16916">
    <property type="entry name" value="HATPase_CheA-like"/>
    <property type="match status" value="1"/>
</dbReference>
<proteinExistence type="predicted"/>
<dbReference type="GO" id="GO:0005524">
    <property type="term" value="F:ATP binding"/>
    <property type="evidence" value="ECO:0007669"/>
    <property type="project" value="UniProtKB-KW"/>
</dbReference>
<feature type="domain" description="CheW-like" evidence="14">
    <location>
        <begin position="544"/>
        <end position="678"/>
    </location>
</feature>
<dbReference type="AlphaFoldDB" id="A0A916NSC8"/>
<feature type="domain" description="Histidine kinase" evidence="13">
    <location>
        <begin position="302"/>
        <end position="542"/>
    </location>
</feature>
<dbReference type="PANTHER" id="PTHR43395:SF10">
    <property type="entry name" value="CHEMOTAXIS PROTEIN CHEA"/>
    <property type="match status" value="1"/>
</dbReference>
<evidence type="ECO:0000313" key="17">
    <source>
        <dbReference type="Proteomes" id="UP000693672"/>
    </source>
</evidence>
<gene>
    <name evidence="16" type="primary">cheA_2</name>
    <name evidence="16" type="ORF">PAESOLCIP111_05658</name>
</gene>
<keyword evidence="7" id="KW-0547">Nucleotide-binding</keyword>
<dbReference type="Pfam" id="PF02895">
    <property type="entry name" value="H-kinase_dim"/>
    <property type="match status" value="1"/>
</dbReference>
<evidence type="ECO:0000256" key="1">
    <source>
        <dbReference type="ARBA" id="ARBA00000085"/>
    </source>
</evidence>
<evidence type="ECO:0000259" key="13">
    <source>
        <dbReference type="PROSITE" id="PS50109"/>
    </source>
</evidence>
<feature type="domain" description="HPt" evidence="15">
    <location>
        <begin position="1"/>
        <end position="102"/>
    </location>
</feature>
<evidence type="ECO:0000256" key="7">
    <source>
        <dbReference type="ARBA" id="ARBA00022741"/>
    </source>
</evidence>
<dbReference type="Pfam" id="PF07194">
    <property type="entry name" value="P2"/>
    <property type="match status" value="1"/>
</dbReference>
<keyword evidence="5 11" id="KW-0597">Phosphoprotein</keyword>
<evidence type="ECO:0000259" key="14">
    <source>
        <dbReference type="PROSITE" id="PS50851"/>
    </source>
</evidence>
<dbReference type="EMBL" id="CAJVAS010000043">
    <property type="protein sequence ID" value="CAG7648663.1"/>
    <property type="molecule type" value="Genomic_DNA"/>
</dbReference>
<evidence type="ECO:0000256" key="9">
    <source>
        <dbReference type="ARBA" id="ARBA00022840"/>
    </source>
</evidence>
<sequence>MLSEYKELFLEELHDQLQLMDDEILKLEQHGASDQVIQSLFRAAHTLKGSSAAMGFEEMKQVTHEMEHLLDQVRNKKLGVSGPLIDMLFKALDCLKRLKSEFEGGSYGATDISGTIRELQSFTVMPPSQTPPEAASGVESAMALHTGLKIEEALAKGAAVYWVRLKIAADCIIKGARMYVVHSNLSEWGEVLFSDPELDAVDEQCQGPLPLAFLYAGGQSADELQRLVMGLTDVTEVQIDPASVREEVQVNIEPNISGKPAASNHEPTEQPSSESPLDHRSMSKPQSQTIRVSVERLEHLMNLVGELVIDQTRIHQVKRMIARRYSAEAVSELGQVADHLTRIIGDLQESVMKARMLPIEQLFNRFPRMIRDVSRDLGKEIELIIEGKDTELDRTLIEEIADPLIHLIRNALDHGIELPDTRRQAGKAAKGTLRIRAAHEDNQVVVYVEDDGAGIDPGKMKKSAIQKGMLSQAEAELLSDREAIGLIFRPGFSTAQTVSDISGRGVGMDIVRSHIEKLNGLIDIETKLGVGTRFIIKLPLTLAIITGLLIRLHEQTFIIPMSNITEIIRVTPDDITTVRGQSVISLRNQVIPVAWLHDHFQIPIKHNGKKHIPLVIVGSADKRLALAVDELIGNQEVVIKSMGSYVGKMDCIAGATILGDGKVALILEISGVISKLGK</sequence>
<dbReference type="GO" id="GO:0000155">
    <property type="term" value="F:phosphorelay sensor kinase activity"/>
    <property type="evidence" value="ECO:0007669"/>
    <property type="project" value="InterPro"/>
</dbReference>
<evidence type="ECO:0000256" key="4">
    <source>
        <dbReference type="ARBA" id="ARBA00022500"/>
    </source>
</evidence>
<dbReference type="GO" id="GO:0005737">
    <property type="term" value="C:cytoplasm"/>
    <property type="evidence" value="ECO:0007669"/>
    <property type="project" value="InterPro"/>
</dbReference>
<dbReference type="Proteomes" id="UP000693672">
    <property type="component" value="Unassembled WGS sequence"/>
</dbReference>
<feature type="region of interest" description="Disordered" evidence="12">
    <location>
        <begin position="255"/>
        <end position="288"/>
    </location>
</feature>
<dbReference type="Pfam" id="PF02518">
    <property type="entry name" value="HATPase_c"/>
    <property type="match status" value="1"/>
</dbReference>
<organism evidence="16 17">
    <name type="scientific">Paenibacillus solanacearum</name>
    <dbReference type="NCBI Taxonomy" id="2048548"/>
    <lineage>
        <taxon>Bacteria</taxon>
        <taxon>Bacillati</taxon>
        <taxon>Bacillota</taxon>
        <taxon>Bacilli</taxon>
        <taxon>Bacillales</taxon>
        <taxon>Paenibacillaceae</taxon>
        <taxon>Paenibacillus</taxon>
    </lineage>
</organism>
<keyword evidence="8" id="KW-0418">Kinase</keyword>
<dbReference type="SMART" id="SM00387">
    <property type="entry name" value="HATPase_c"/>
    <property type="match status" value="1"/>
</dbReference>
<dbReference type="SMART" id="SM00073">
    <property type="entry name" value="HPT"/>
    <property type="match status" value="1"/>
</dbReference>
<dbReference type="InterPro" id="IPR005467">
    <property type="entry name" value="His_kinase_dom"/>
</dbReference>
<dbReference type="InterPro" id="IPR003594">
    <property type="entry name" value="HATPase_dom"/>
</dbReference>
<dbReference type="SMART" id="SM00260">
    <property type="entry name" value="CheW"/>
    <property type="match status" value="1"/>
</dbReference>
<evidence type="ECO:0000256" key="12">
    <source>
        <dbReference type="SAM" id="MobiDB-lite"/>
    </source>
</evidence>
<evidence type="ECO:0000259" key="15">
    <source>
        <dbReference type="PROSITE" id="PS50894"/>
    </source>
</evidence>
<name>A0A916NSC8_9BACL</name>
<reference evidence="16" key="1">
    <citation type="submission" date="2021-06" db="EMBL/GenBank/DDBJ databases">
        <authorList>
            <person name="Criscuolo A."/>
        </authorList>
    </citation>
    <scope>NUCLEOTIDE SEQUENCE</scope>
    <source>
        <strain evidence="16">CIP111600</strain>
    </source>
</reference>
<dbReference type="FunFam" id="3.30.565.10:FF:000016">
    <property type="entry name" value="Chemotaxis protein CheA, putative"/>
    <property type="match status" value="1"/>
</dbReference>
<dbReference type="InterPro" id="IPR051315">
    <property type="entry name" value="Bact_Chemotaxis_CheA"/>
</dbReference>
<dbReference type="CDD" id="cd00731">
    <property type="entry name" value="CheA_reg"/>
    <property type="match status" value="1"/>
</dbReference>
<dbReference type="PROSITE" id="PS50851">
    <property type="entry name" value="CHEW"/>
    <property type="match status" value="1"/>
</dbReference>
<keyword evidence="17" id="KW-1185">Reference proteome</keyword>
<dbReference type="EC" id="2.7.13.3" evidence="2"/>
<keyword evidence="9" id="KW-0067">ATP-binding</keyword>
<keyword evidence="4" id="KW-0145">Chemotaxis</keyword>
<dbReference type="InterPro" id="IPR002545">
    <property type="entry name" value="CheW-lke_dom"/>
</dbReference>
<comment type="function">
    <text evidence="10">Involved in the transmission of sensory signals from the chemoreceptors to the flagellar motors. CheA is autophosphorylated; it can transfer its phosphate group to either CheB or CheY.</text>
</comment>
<dbReference type="SMART" id="SM01231">
    <property type="entry name" value="H-kinase_dim"/>
    <property type="match status" value="1"/>
</dbReference>
<dbReference type="Pfam" id="PF01627">
    <property type="entry name" value="Hpt"/>
    <property type="match status" value="1"/>
</dbReference>
<dbReference type="PANTHER" id="PTHR43395">
    <property type="entry name" value="SENSOR HISTIDINE KINASE CHEA"/>
    <property type="match status" value="1"/>
</dbReference>
<feature type="modified residue" description="Phosphohistidine" evidence="11">
    <location>
        <position position="45"/>
    </location>
</feature>
<dbReference type="PROSITE" id="PS50894">
    <property type="entry name" value="HPT"/>
    <property type="match status" value="1"/>
</dbReference>
<protein>
    <recommendedName>
        <fullName evidence="3">Chemotaxis protein CheA</fullName>
        <ecNumber evidence="2">2.7.13.3</ecNumber>
    </recommendedName>
</protein>
<evidence type="ECO:0000256" key="10">
    <source>
        <dbReference type="ARBA" id="ARBA00035100"/>
    </source>
</evidence>
<evidence type="ECO:0000313" key="16">
    <source>
        <dbReference type="EMBL" id="CAG7648663.1"/>
    </source>
</evidence>
<dbReference type="PROSITE" id="PS50109">
    <property type="entry name" value="HIS_KIN"/>
    <property type="match status" value="1"/>
</dbReference>
<evidence type="ECO:0000256" key="3">
    <source>
        <dbReference type="ARBA" id="ARBA00021495"/>
    </source>
</evidence>
<dbReference type="InterPro" id="IPR010808">
    <property type="entry name" value="CheA_P2-bd"/>
</dbReference>
<accession>A0A916NSC8</accession>
<comment type="catalytic activity">
    <reaction evidence="1">
        <text>ATP + protein L-histidine = ADP + protein N-phospho-L-histidine.</text>
        <dbReference type="EC" id="2.7.13.3"/>
    </reaction>
</comment>
<evidence type="ECO:0000256" key="8">
    <source>
        <dbReference type="ARBA" id="ARBA00022777"/>
    </source>
</evidence>
<evidence type="ECO:0000256" key="6">
    <source>
        <dbReference type="ARBA" id="ARBA00022679"/>
    </source>
</evidence>